<evidence type="ECO:0000313" key="2">
    <source>
        <dbReference type="EMBL" id="GBP00083.1"/>
    </source>
</evidence>
<dbReference type="Proteomes" id="UP000299102">
    <property type="component" value="Unassembled WGS sequence"/>
</dbReference>
<accession>A0A4C1SD37</accession>
<gene>
    <name evidence="2" type="ORF">EVAR_91124_1</name>
</gene>
<evidence type="ECO:0000313" key="3">
    <source>
        <dbReference type="Proteomes" id="UP000299102"/>
    </source>
</evidence>
<organism evidence="2 3">
    <name type="scientific">Eumeta variegata</name>
    <name type="common">Bagworm moth</name>
    <name type="synonym">Eumeta japonica</name>
    <dbReference type="NCBI Taxonomy" id="151549"/>
    <lineage>
        <taxon>Eukaryota</taxon>
        <taxon>Metazoa</taxon>
        <taxon>Ecdysozoa</taxon>
        <taxon>Arthropoda</taxon>
        <taxon>Hexapoda</taxon>
        <taxon>Insecta</taxon>
        <taxon>Pterygota</taxon>
        <taxon>Neoptera</taxon>
        <taxon>Endopterygota</taxon>
        <taxon>Lepidoptera</taxon>
        <taxon>Glossata</taxon>
        <taxon>Ditrysia</taxon>
        <taxon>Tineoidea</taxon>
        <taxon>Psychidae</taxon>
        <taxon>Oiketicinae</taxon>
        <taxon>Eumeta</taxon>
    </lineage>
</organism>
<keyword evidence="3" id="KW-1185">Reference proteome</keyword>
<evidence type="ECO:0000256" key="1">
    <source>
        <dbReference type="SAM" id="MobiDB-lite"/>
    </source>
</evidence>
<feature type="compositionally biased region" description="Basic and acidic residues" evidence="1">
    <location>
        <begin position="81"/>
        <end position="90"/>
    </location>
</feature>
<dbReference type="EMBL" id="BGZK01003333">
    <property type="protein sequence ID" value="GBP00083.1"/>
    <property type="molecule type" value="Genomic_DNA"/>
</dbReference>
<reference evidence="2 3" key="1">
    <citation type="journal article" date="2019" name="Commun. Biol.">
        <title>The bagworm genome reveals a unique fibroin gene that provides high tensile strength.</title>
        <authorList>
            <person name="Kono N."/>
            <person name="Nakamura H."/>
            <person name="Ohtoshi R."/>
            <person name="Tomita M."/>
            <person name="Numata K."/>
            <person name="Arakawa K."/>
        </authorList>
    </citation>
    <scope>NUCLEOTIDE SEQUENCE [LARGE SCALE GENOMIC DNA]</scope>
</reference>
<sequence>MPLGMPRNERAGVIQTRNCRPPWWTAEIAELRQKLRKLFNEAKRMGNCTLYKASTNRFKNLTRNAKRRSWRDFCENVRHIRDQSASKDSRQTTNGSELYSESRWQLVDQL</sequence>
<feature type="compositionally biased region" description="Polar residues" evidence="1">
    <location>
        <begin position="91"/>
        <end position="103"/>
    </location>
</feature>
<dbReference type="AlphaFoldDB" id="A0A4C1SD37"/>
<proteinExistence type="predicted"/>
<feature type="region of interest" description="Disordered" evidence="1">
    <location>
        <begin position="81"/>
        <end position="110"/>
    </location>
</feature>
<name>A0A4C1SD37_EUMVA</name>
<protein>
    <submittedName>
        <fullName evidence="2">Uncharacterized protein</fullName>
    </submittedName>
</protein>
<comment type="caution">
    <text evidence="2">The sequence shown here is derived from an EMBL/GenBank/DDBJ whole genome shotgun (WGS) entry which is preliminary data.</text>
</comment>